<dbReference type="AlphaFoldDB" id="A0A4C2AA10"/>
<evidence type="ECO:0000313" key="1">
    <source>
        <dbReference type="EMBL" id="GBP96652.1"/>
    </source>
</evidence>
<proteinExistence type="predicted"/>
<organism evidence="1 2">
    <name type="scientific">Eumeta variegata</name>
    <name type="common">Bagworm moth</name>
    <name type="synonym">Eumeta japonica</name>
    <dbReference type="NCBI Taxonomy" id="151549"/>
    <lineage>
        <taxon>Eukaryota</taxon>
        <taxon>Metazoa</taxon>
        <taxon>Ecdysozoa</taxon>
        <taxon>Arthropoda</taxon>
        <taxon>Hexapoda</taxon>
        <taxon>Insecta</taxon>
        <taxon>Pterygota</taxon>
        <taxon>Neoptera</taxon>
        <taxon>Endopterygota</taxon>
        <taxon>Lepidoptera</taxon>
        <taxon>Glossata</taxon>
        <taxon>Ditrysia</taxon>
        <taxon>Tineoidea</taxon>
        <taxon>Psychidae</taxon>
        <taxon>Oiketicinae</taxon>
        <taxon>Eumeta</taxon>
    </lineage>
</organism>
<dbReference type="Proteomes" id="UP000299102">
    <property type="component" value="Unassembled WGS sequence"/>
</dbReference>
<dbReference type="EMBL" id="BGZK01002817">
    <property type="protein sequence ID" value="GBP96652.1"/>
    <property type="molecule type" value="Genomic_DNA"/>
</dbReference>
<comment type="caution">
    <text evidence="1">The sequence shown here is derived from an EMBL/GenBank/DDBJ whole genome shotgun (WGS) entry which is preliminary data.</text>
</comment>
<accession>A0A4C2AA10</accession>
<name>A0A4C2AA10_EUMVA</name>
<reference evidence="1 2" key="1">
    <citation type="journal article" date="2019" name="Commun. Biol.">
        <title>The bagworm genome reveals a unique fibroin gene that provides high tensile strength.</title>
        <authorList>
            <person name="Kono N."/>
            <person name="Nakamura H."/>
            <person name="Ohtoshi R."/>
            <person name="Tomita M."/>
            <person name="Numata K."/>
            <person name="Arakawa K."/>
        </authorList>
    </citation>
    <scope>NUCLEOTIDE SEQUENCE [LARGE SCALE GENOMIC DNA]</scope>
</reference>
<gene>
    <name evidence="1" type="ORF">EVAR_71629_1</name>
</gene>
<evidence type="ECO:0000313" key="2">
    <source>
        <dbReference type="Proteomes" id="UP000299102"/>
    </source>
</evidence>
<sequence length="132" mass="14480">MLIEAEAHASPQDQCNVRTSLGVVASPRSHVLHAETCKIRGAFGVISQRSDVPPLCCALGRHPARIKVVSEAYKIVSSRVGRLSHAATSSSWSTLVNFSSQMLSVLRTMPNTNTNATYELLFCNIYQSPRFF</sequence>
<protein>
    <submittedName>
        <fullName evidence="1">Uncharacterized protein</fullName>
    </submittedName>
</protein>
<keyword evidence="2" id="KW-1185">Reference proteome</keyword>